<evidence type="ECO:0000313" key="7">
    <source>
        <dbReference type="EMBL" id="OEJ97566.1"/>
    </source>
</evidence>
<accession>A0A1D3DZ15</accession>
<keyword evidence="8" id="KW-1185">Reference proteome</keyword>
<evidence type="ECO:0000256" key="2">
    <source>
        <dbReference type="ARBA" id="ARBA00022475"/>
    </source>
</evidence>
<evidence type="ECO:0000256" key="3">
    <source>
        <dbReference type="ARBA" id="ARBA00022692"/>
    </source>
</evidence>
<sequence>MGCPYRVTRGGMANHDDGPADLPARSWRTVVRRTAKEALDDELPDRAAALTYYGVLSVFPALLVMVALLGVVGDSATRSVLDGLGQLAPGPARDLLSDAVRQLQGSGAASGLMAVVGLLAALWSASGYVAAFIRTANAVYDLPEGRPVWKLTPLRVGLTVVLMVLLAASSVIVVFTGPLARRAGEVIGAGDEAVTVWGIAKWPVLVLLVMLMLALLYWRAPNVRGLGFRWLSPGSVAAVLLWLVASGGFALYVANFGSYNKTYGTLAGVVVFLVWLWLSNLAVLLGLELNAELARQRAIRAGLPATEEPYVEPRDMRKWPAVLRGRVSRRRKRLGRGTAE</sequence>
<feature type="transmembrane region" description="Helical" evidence="6">
    <location>
        <begin position="199"/>
        <end position="218"/>
    </location>
</feature>
<keyword evidence="2" id="KW-1003">Cell membrane</keyword>
<organism evidence="7 8">
    <name type="scientific">Streptomyces thermolilacinus SPC6</name>
    <dbReference type="NCBI Taxonomy" id="1306406"/>
    <lineage>
        <taxon>Bacteria</taxon>
        <taxon>Bacillati</taxon>
        <taxon>Actinomycetota</taxon>
        <taxon>Actinomycetes</taxon>
        <taxon>Kitasatosporales</taxon>
        <taxon>Streptomycetaceae</taxon>
        <taxon>Streptomyces</taxon>
    </lineage>
</organism>
<dbReference type="AlphaFoldDB" id="A0A1D3DZ15"/>
<keyword evidence="4 6" id="KW-1133">Transmembrane helix</keyword>
<gene>
    <name evidence="7" type="ORF">J116_027035</name>
</gene>
<dbReference type="PANTHER" id="PTHR30213:SF0">
    <property type="entry name" value="UPF0761 MEMBRANE PROTEIN YIHY"/>
    <property type="match status" value="1"/>
</dbReference>
<dbReference type="NCBIfam" id="TIGR00765">
    <property type="entry name" value="yihY_not_rbn"/>
    <property type="match status" value="1"/>
</dbReference>
<feature type="transmembrane region" description="Helical" evidence="6">
    <location>
        <begin position="50"/>
        <end position="72"/>
    </location>
</feature>
<dbReference type="EMBL" id="ASHX02000001">
    <property type="protein sequence ID" value="OEJ97566.1"/>
    <property type="molecule type" value="Genomic_DNA"/>
</dbReference>
<evidence type="ECO:0000313" key="8">
    <source>
        <dbReference type="Proteomes" id="UP000095329"/>
    </source>
</evidence>
<feature type="transmembrane region" description="Helical" evidence="6">
    <location>
        <begin position="154"/>
        <end position="179"/>
    </location>
</feature>
<evidence type="ECO:0000256" key="5">
    <source>
        <dbReference type="ARBA" id="ARBA00023136"/>
    </source>
</evidence>
<dbReference type="InterPro" id="IPR017039">
    <property type="entry name" value="Virul_fac_BrkB"/>
</dbReference>
<feature type="transmembrane region" description="Helical" evidence="6">
    <location>
        <begin position="230"/>
        <end position="254"/>
    </location>
</feature>
<dbReference type="GO" id="GO:0005886">
    <property type="term" value="C:plasma membrane"/>
    <property type="evidence" value="ECO:0007669"/>
    <property type="project" value="UniProtKB-SubCell"/>
</dbReference>
<name>A0A1D3DZ15_9ACTN</name>
<keyword evidence="3 6" id="KW-0812">Transmembrane</keyword>
<feature type="transmembrane region" description="Helical" evidence="6">
    <location>
        <begin position="266"/>
        <end position="287"/>
    </location>
</feature>
<evidence type="ECO:0000256" key="1">
    <source>
        <dbReference type="ARBA" id="ARBA00004651"/>
    </source>
</evidence>
<evidence type="ECO:0000256" key="6">
    <source>
        <dbReference type="SAM" id="Phobius"/>
    </source>
</evidence>
<proteinExistence type="predicted"/>
<comment type="subcellular location">
    <subcellularLocation>
        <location evidence="1">Cell membrane</location>
        <topology evidence="1">Multi-pass membrane protein</topology>
    </subcellularLocation>
</comment>
<comment type="caution">
    <text evidence="7">The sequence shown here is derived from an EMBL/GenBank/DDBJ whole genome shotgun (WGS) entry which is preliminary data.</text>
</comment>
<feature type="transmembrane region" description="Helical" evidence="6">
    <location>
        <begin position="111"/>
        <end position="133"/>
    </location>
</feature>
<reference evidence="7 8" key="1">
    <citation type="journal article" date="2013" name="Genome Announc.">
        <title>Genome Sequence of Streptomyces violaceusniger Strain SPC6, a Halotolerant Streptomycete That Exhibits Rapid Growth and Development.</title>
        <authorList>
            <person name="Chen X."/>
            <person name="Zhang B."/>
            <person name="Zhang W."/>
            <person name="Wu X."/>
            <person name="Zhang M."/>
            <person name="Chen T."/>
            <person name="Liu G."/>
            <person name="Dyson P."/>
        </authorList>
    </citation>
    <scope>NUCLEOTIDE SEQUENCE [LARGE SCALE GENOMIC DNA]</scope>
    <source>
        <strain evidence="7 8">SPC6</strain>
    </source>
</reference>
<keyword evidence="5 6" id="KW-0472">Membrane</keyword>
<protein>
    <submittedName>
        <fullName evidence="7">Ribonuclease BN</fullName>
    </submittedName>
</protein>
<evidence type="ECO:0000256" key="4">
    <source>
        <dbReference type="ARBA" id="ARBA00022989"/>
    </source>
</evidence>
<dbReference type="PIRSF" id="PIRSF035875">
    <property type="entry name" value="RNase_BN"/>
    <property type="match status" value="1"/>
</dbReference>
<dbReference type="STRING" id="1306406.J116_027035"/>
<dbReference type="PANTHER" id="PTHR30213">
    <property type="entry name" value="INNER MEMBRANE PROTEIN YHJD"/>
    <property type="match status" value="1"/>
</dbReference>
<dbReference type="Pfam" id="PF03631">
    <property type="entry name" value="Virul_fac_BrkB"/>
    <property type="match status" value="1"/>
</dbReference>
<dbReference type="eggNOG" id="COG1295">
    <property type="taxonomic scope" value="Bacteria"/>
</dbReference>
<dbReference type="Proteomes" id="UP000095329">
    <property type="component" value="Unassembled WGS sequence"/>
</dbReference>